<gene>
    <name evidence="2" type="ORF">E4U56_000019</name>
</gene>
<feature type="region of interest" description="Disordered" evidence="1">
    <location>
        <begin position="1"/>
        <end position="55"/>
    </location>
</feature>
<protein>
    <submittedName>
        <fullName evidence="2">Uncharacterized protein</fullName>
    </submittedName>
</protein>
<dbReference type="EMBL" id="SRPS01000001">
    <property type="protein sequence ID" value="KAG5978584.1"/>
    <property type="molecule type" value="Genomic_DNA"/>
</dbReference>
<proteinExistence type="predicted"/>
<evidence type="ECO:0000313" key="3">
    <source>
        <dbReference type="Proteomes" id="UP000784919"/>
    </source>
</evidence>
<accession>A0A9P7N333</accession>
<evidence type="ECO:0000313" key="2">
    <source>
        <dbReference type="EMBL" id="KAG5978584.1"/>
    </source>
</evidence>
<evidence type="ECO:0000256" key="1">
    <source>
        <dbReference type="SAM" id="MobiDB-lite"/>
    </source>
</evidence>
<sequence length="55" mass="6545">MDMNFNKVHSKEENEIGFGARIGRENQCDAKPQKKRDQRQQHQQHQSHAFKLPKD</sequence>
<feature type="compositionally biased region" description="Basic and acidic residues" evidence="1">
    <location>
        <begin position="22"/>
        <end position="32"/>
    </location>
</feature>
<name>A0A9P7N333_9HYPO</name>
<reference evidence="2" key="1">
    <citation type="journal article" date="2020" name="bioRxiv">
        <title>Whole genome comparisons of ergot fungi reveals the divergence and evolution of species within the genus Claviceps are the result of varying mechanisms driving genome evolution and host range expansion.</title>
        <authorList>
            <person name="Wyka S.A."/>
            <person name="Mondo S.J."/>
            <person name="Liu M."/>
            <person name="Dettman J."/>
            <person name="Nalam V."/>
            <person name="Broders K.D."/>
        </authorList>
    </citation>
    <scope>NUCLEOTIDE SEQUENCE</scope>
    <source>
        <strain evidence="2">CCC 1102</strain>
    </source>
</reference>
<comment type="caution">
    <text evidence="2">The sequence shown here is derived from an EMBL/GenBank/DDBJ whole genome shotgun (WGS) entry which is preliminary data.</text>
</comment>
<dbReference type="Proteomes" id="UP000784919">
    <property type="component" value="Unassembled WGS sequence"/>
</dbReference>
<organism evidence="2 3">
    <name type="scientific">Claviceps arundinis</name>
    <dbReference type="NCBI Taxonomy" id="1623583"/>
    <lineage>
        <taxon>Eukaryota</taxon>
        <taxon>Fungi</taxon>
        <taxon>Dikarya</taxon>
        <taxon>Ascomycota</taxon>
        <taxon>Pezizomycotina</taxon>
        <taxon>Sordariomycetes</taxon>
        <taxon>Hypocreomycetidae</taxon>
        <taxon>Hypocreales</taxon>
        <taxon>Clavicipitaceae</taxon>
        <taxon>Claviceps</taxon>
    </lineage>
</organism>
<dbReference type="AlphaFoldDB" id="A0A9P7N333"/>